<name>A0A1G8AJF0_CHIFI</name>
<keyword evidence="1" id="KW-1133">Transmembrane helix</keyword>
<gene>
    <name evidence="2" type="ORF">SAMN04488121_109282</name>
</gene>
<evidence type="ECO:0000313" key="3">
    <source>
        <dbReference type="Proteomes" id="UP000199045"/>
    </source>
</evidence>
<feature type="transmembrane region" description="Helical" evidence="1">
    <location>
        <begin position="250"/>
        <end position="268"/>
    </location>
</feature>
<keyword evidence="1" id="KW-0472">Membrane</keyword>
<keyword evidence="1" id="KW-0812">Transmembrane</keyword>
<dbReference type="AlphaFoldDB" id="A0A1G8AJF0"/>
<sequence>MQQDKSLSLQLLSSIYQIPMKYEQSVDANISEQEKSFRSFISNDPALSYFLETGSMRNNSRFSREEIYKDPAFLAFISPYFQDVYVKAIFRSFDLKDTNLMSDVAVNRILLDDAHKQQAFDQILAYLEERKAKLVSLSNKLHLGEAISLLDLSDYAGIMTIANLNYLPVEFKDFRSAYGREIIKVVQWLVSRDFQAALNMATDLRQLKCDPQTMHDADALYQQLENTSQKASAIEGISGGGDSEVSIGKIIGIIIGIIIFIIKLMLIFSH</sequence>
<proteinExistence type="predicted"/>
<protein>
    <submittedName>
        <fullName evidence="2">Uncharacterized protein</fullName>
    </submittedName>
</protein>
<accession>A0A1G8AJF0</accession>
<evidence type="ECO:0000313" key="2">
    <source>
        <dbReference type="EMBL" id="SDH21017.1"/>
    </source>
</evidence>
<reference evidence="2 3" key="1">
    <citation type="submission" date="2016-10" db="EMBL/GenBank/DDBJ databases">
        <authorList>
            <person name="de Groot N.N."/>
        </authorList>
    </citation>
    <scope>NUCLEOTIDE SEQUENCE [LARGE SCALE GENOMIC DNA]</scope>
    <source>
        <strain evidence="2 3">DSM 527</strain>
    </source>
</reference>
<dbReference type="EMBL" id="FNBN01000009">
    <property type="protein sequence ID" value="SDH21017.1"/>
    <property type="molecule type" value="Genomic_DNA"/>
</dbReference>
<evidence type="ECO:0000256" key="1">
    <source>
        <dbReference type="SAM" id="Phobius"/>
    </source>
</evidence>
<dbReference type="STRING" id="104663.SAMN04488121_109282"/>
<dbReference type="Proteomes" id="UP000199045">
    <property type="component" value="Unassembled WGS sequence"/>
</dbReference>
<organism evidence="2 3">
    <name type="scientific">Chitinophaga filiformis</name>
    <name type="common">Myxococcus filiformis</name>
    <name type="synonym">Flexibacter filiformis</name>
    <dbReference type="NCBI Taxonomy" id="104663"/>
    <lineage>
        <taxon>Bacteria</taxon>
        <taxon>Pseudomonadati</taxon>
        <taxon>Bacteroidota</taxon>
        <taxon>Chitinophagia</taxon>
        <taxon>Chitinophagales</taxon>
        <taxon>Chitinophagaceae</taxon>
        <taxon>Chitinophaga</taxon>
    </lineage>
</organism>